<dbReference type="GO" id="GO:0030246">
    <property type="term" value="F:carbohydrate binding"/>
    <property type="evidence" value="ECO:0007669"/>
    <property type="project" value="InterPro"/>
</dbReference>
<organism evidence="4 5">
    <name type="scientific">Croceitalea dokdonensis DOKDO 023</name>
    <dbReference type="NCBI Taxonomy" id="1300341"/>
    <lineage>
        <taxon>Bacteria</taxon>
        <taxon>Pseudomonadati</taxon>
        <taxon>Bacteroidota</taxon>
        <taxon>Flavobacteriia</taxon>
        <taxon>Flavobacteriales</taxon>
        <taxon>Flavobacteriaceae</taxon>
        <taxon>Croceitalea</taxon>
    </lineage>
</organism>
<name>A0A0P7AIA9_9FLAO</name>
<protein>
    <submittedName>
        <fullName evidence="4">Aldose 1-epimerase</fullName>
    </submittedName>
</protein>
<dbReference type="RefSeq" id="WP_054559772.1">
    <property type="nucleotide sequence ID" value="NZ_LDJX01000005.1"/>
</dbReference>
<sequence>MKNILALGNQEVGIEDGELVSYQVDGHEFIHQKGSPGWGSSDTEMFPVIGPVNEANFKVKTPKGYAIQDQHGLLRQVAYTLTGISDNDATYTKHYKANTPVANSKYPKKSPEPRLMWPYSFTFKKYFCLNEQGLEIGFTISGEHGMPYMLGYHPAFKLHTKNPMILAGNRKIGLPQILAVGSRALEISNCDTVVLKDKGQLRIRTEGFGHFMCWTEVDQMVCIEPITFYPYATEQVNLHKGFLSVQDKRTFRVYVDVSL</sequence>
<dbReference type="AlphaFoldDB" id="A0A0P7AIA9"/>
<gene>
    <name evidence="4" type="ORF">I595_2761</name>
</gene>
<dbReference type="GO" id="GO:0005975">
    <property type="term" value="P:carbohydrate metabolic process"/>
    <property type="evidence" value="ECO:0007669"/>
    <property type="project" value="InterPro"/>
</dbReference>
<comment type="cofactor">
    <cofactor evidence="1">
        <name>Ca(2+)</name>
        <dbReference type="ChEBI" id="CHEBI:29108"/>
    </cofactor>
</comment>
<proteinExistence type="predicted"/>
<dbReference type="Gene3D" id="2.70.98.10">
    <property type="match status" value="1"/>
</dbReference>
<evidence type="ECO:0000256" key="3">
    <source>
        <dbReference type="ARBA" id="ARBA00022837"/>
    </source>
</evidence>
<keyword evidence="3" id="KW-0106">Calcium</keyword>
<evidence type="ECO:0000313" key="5">
    <source>
        <dbReference type="Proteomes" id="UP000050280"/>
    </source>
</evidence>
<dbReference type="GO" id="GO:0003824">
    <property type="term" value="F:catalytic activity"/>
    <property type="evidence" value="ECO:0007669"/>
    <property type="project" value="InterPro"/>
</dbReference>
<comment type="subunit">
    <text evidence="2">Monomer.</text>
</comment>
<evidence type="ECO:0000313" key="4">
    <source>
        <dbReference type="EMBL" id="KPM31494.1"/>
    </source>
</evidence>
<dbReference type="InterPro" id="IPR014718">
    <property type="entry name" value="GH-type_carb-bd"/>
</dbReference>
<evidence type="ECO:0000256" key="2">
    <source>
        <dbReference type="ARBA" id="ARBA00011245"/>
    </source>
</evidence>
<dbReference type="Proteomes" id="UP000050280">
    <property type="component" value="Unassembled WGS sequence"/>
</dbReference>
<dbReference type="PATRIC" id="fig|1300341.3.peg.2918"/>
<dbReference type="EMBL" id="LDJX01000005">
    <property type="protein sequence ID" value="KPM31494.1"/>
    <property type="molecule type" value="Genomic_DNA"/>
</dbReference>
<reference evidence="4 5" key="1">
    <citation type="submission" date="2015-09" db="EMBL/GenBank/DDBJ databases">
        <title>Genome sequence of the marine flavobacterium Croceitalea dokdonensis DOKDO 023 that contains proton- and sodium-pumping rhodopsins.</title>
        <authorList>
            <person name="Kwon S.-K."/>
            <person name="Lee H.K."/>
            <person name="Kwak M.-J."/>
            <person name="Kim J.F."/>
        </authorList>
    </citation>
    <scope>NUCLEOTIDE SEQUENCE [LARGE SCALE GENOMIC DNA]</scope>
    <source>
        <strain evidence="4 5">DOKDO 023</strain>
    </source>
</reference>
<comment type="caution">
    <text evidence="4">The sequence shown here is derived from an EMBL/GenBank/DDBJ whole genome shotgun (WGS) entry which is preliminary data.</text>
</comment>
<accession>A0A0P7AIA9</accession>
<keyword evidence="5" id="KW-1185">Reference proteome</keyword>
<dbReference type="InterPro" id="IPR011013">
    <property type="entry name" value="Gal_mutarotase_sf_dom"/>
</dbReference>
<dbReference type="STRING" id="1300341.I595_2761"/>
<evidence type="ECO:0000256" key="1">
    <source>
        <dbReference type="ARBA" id="ARBA00001913"/>
    </source>
</evidence>
<dbReference type="SUPFAM" id="SSF74650">
    <property type="entry name" value="Galactose mutarotase-like"/>
    <property type="match status" value="1"/>
</dbReference>
<dbReference type="OrthoDB" id="9795355at2"/>